<accession>A0ABQ4CB46</accession>
<dbReference type="Proteomes" id="UP000624325">
    <property type="component" value="Unassembled WGS sequence"/>
</dbReference>
<feature type="transmembrane region" description="Helical" evidence="7">
    <location>
        <begin position="274"/>
        <end position="293"/>
    </location>
</feature>
<name>A0ABQ4CB46_9ACTN</name>
<comment type="caution">
    <text evidence="9">The sequence shown here is derived from an EMBL/GenBank/DDBJ whole genome shotgun (WGS) entry which is preliminary data.</text>
</comment>
<dbReference type="InterPro" id="IPR011701">
    <property type="entry name" value="MFS"/>
</dbReference>
<sequence>MNLLRRNRDFRRLYAAAVVDGFGSWLLVFAAPLHVFAVTGSAASTGLALAVQALPAVLLTPWAGVALDRWPRTRIVVVANLASALGVGLMLAPGGVFGGLFVESAAGCFLRPALRALTPTVVPDDGDLATANALTSFTDGAFRMLGPPLGTALVVAGWFPAVVLADLASYLVAAALVVRLRAGRGAAARAGTRVRVRDGLRALARTPLLRGLAVASCLYWTANAALTALLFPFAADRLGASGRVIGWLIAALGVGYLVGSALSRLIILRYATRTVLTAGYALVGLCFVVAFTATSVPRALVAIGLSGVPGAITQIATVHRLQLSAPDAILGRIAAAFHLTDALASVTGALLAPALVAAAGLAPALLTASLTVVAAGPLAAALLPFARPRDRVG</sequence>
<feature type="transmembrane region" description="Helical" evidence="7">
    <location>
        <begin position="333"/>
        <end position="358"/>
    </location>
</feature>
<feature type="domain" description="Major facilitator superfamily (MFS) profile" evidence="8">
    <location>
        <begin position="208"/>
        <end position="393"/>
    </location>
</feature>
<evidence type="ECO:0000256" key="6">
    <source>
        <dbReference type="ARBA" id="ARBA00023136"/>
    </source>
</evidence>
<dbReference type="RefSeq" id="WP_203706831.1">
    <property type="nucleotide sequence ID" value="NZ_BAAALU010000039.1"/>
</dbReference>
<evidence type="ECO:0000259" key="8">
    <source>
        <dbReference type="PROSITE" id="PS50850"/>
    </source>
</evidence>
<feature type="transmembrane region" description="Helical" evidence="7">
    <location>
        <begin position="299"/>
        <end position="321"/>
    </location>
</feature>
<feature type="transmembrane region" description="Helical" evidence="7">
    <location>
        <begin position="211"/>
        <end position="233"/>
    </location>
</feature>
<feature type="transmembrane region" description="Helical" evidence="7">
    <location>
        <begin position="12"/>
        <end position="36"/>
    </location>
</feature>
<evidence type="ECO:0000256" key="4">
    <source>
        <dbReference type="ARBA" id="ARBA00022692"/>
    </source>
</evidence>
<evidence type="ECO:0000256" key="2">
    <source>
        <dbReference type="ARBA" id="ARBA00022448"/>
    </source>
</evidence>
<gene>
    <name evidence="9" type="ORF">Air01nite_61020</name>
</gene>
<comment type="subcellular location">
    <subcellularLocation>
        <location evidence="1">Cell membrane</location>
        <topology evidence="1">Multi-pass membrane protein</topology>
    </subcellularLocation>
</comment>
<dbReference type="InterPro" id="IPR036259">
    <property type="entry name" value="MFS_trans_sf"/>
</dbReference>
<feature type="transmembrane region" description="Helical" evidence="7">
    <location>
        <begin position="75"/>
        <end position="102"/>
    </location>
</feature>
<evidence type="ECO:0000256" key="5">
    <source>
        <dbReference type="ARBA" id="ARBA00022989"/>
    </source>
</evidence>
<dbReference type="CDD" id="cd06173">
    <property type="entry name" value="MFS_MefA_like"/>
    <property type="match status" value="1"/>
</dbReference>
<evidence type="ECO:0000256" key="7">
    <source>
        <dbReference type="SAM" id="Phobius"/>
    </source>
</evidence>
<keyword evidence="5 7" id="KW-1133">Transmembrane helix</keyword>
<feature type="transmembrane region" description="Helical" evidence="7">
    <location>
        <begin position="364"/>
        <end position="386"/>
    </location>
</feature>
<dbReference type="Pfam" id="PF07690">
    <property type="entry name" value="MFS_1"/>
    <property type="match status" value="1"/>
</dbReference>
<evidence type="ECO:0000313" key="9">
    <source>
        <dbReference type="EMBL" id="GIF60007.1"/>
    </source>
</evidence>
<keyword evidence="3" id="KW-1003">Cell membrane</keyword>
<keyword evidence="6 7" id="KW-0472">Membrane</keyword>
<proteinExistence type="predicted"/>
<dbReference type="PANTHER" id="PTHR43266:SF7">
    <property type="entry name" value="TRANSPORTER, PUTATIVE-RELATED"/>
    <property type="match status" value="1"/>
</dbReference>
<feature type="transmembrane region" description="Helical" evidence="7">
    <location>
        <begin position="245"/>
        <end position="267"/>
    </location>
</feature>
<dbReference type="InterPro" id="IPR020846">
    <property type="entry name" value="MFS_dom"/>
</dbReference>
<protein>
    <submittedName>
        <fullName evidence="9">MFS transporter</fullName>
    </submittedName>
</protein>
<dbReference type="SUPFAM" id="SSF103473">
    <property type="entry name" value="MFS general substrate transporter"/>
    <property type="match status" value="1"/>
</dbReference>
<feature type="transmembrane region" description="Helical" evidence="7">
    <location>
        <begin position="152"/>
        <end position="178"/>
    </location>
</feature>
<evidence type="ECO:0000313" key="10">
    <source>
        <dbReference type="Proteomes" id="UP000624325"/>
    </source>
</evidence>
<dbReference type="Gene3D" id="1.20.1250.20">
    <property type="entry name" value="MFS general substrate transporter like domains"/>
    <property type="match status" value="1"/>
</dbReference>
<feature type="transmembrane region" description="Helical" evidence="7">
    <location>
        <begin position="42"/>
        <end position="63"/>
    </location>
</feature>
<evidence type="ECO:0000256" key="1">
    <source>
        <dbReference type="ARBA" id="ARBA00004651"/>
    </source>
</evidence>
<keyword evidence="10" id="KW-1185">Reference proteome</keyword>
<dbReference type="PROSITE" id="PS50850">
    <property type="entry name" value="MFS"/>
    <property type="match status" value="1"/>
</dbReference>
<reference evidence="9 10" key="1">
    <citation type="submission" date="2021-01" db="EMBL/GenBank/DDBJ databases">
        <title>Whole genome shotgun sequence of Asanoa iriomotensis NBRC 100142.</title>
        <authorList>
            <person name="Komaki H."/>
            <person name="Tamura T."/>
        </authorList>
    </citation>
    <scope>NUCLEOTIDE SEQUENCE [LARGE SCALE GENOMIC DNA]</scope>
    <source>
        <strain evidence="9 10">NBRC 100142</strain>
    </source>
</reference>
<dbReference type="EMBL" id="BONC01000058">
    <property type="protein sequence ID" value="GIF60007.1"/>
    <property type="molecule type" value="Genomic_DNA"/>
</dbReference>
<organism evidence="9 10">
    <name type="scientific">Asanoa iriomotensis</name>
    <dbReference type="NCBI Taxonomy" id="234613"/>
    <lineage>
        <taxon>Bacteria</taxon>
        <taxon>Bacillati</taxon>
        <taxon>Actinomycetota</taxon>
        <taxon>Actinomycetes</taxon>
        <taxon>Micromonosporales</taxon>
        <taxon>Micromonosporaceae</taxon>
        <taxon>Asanoa</taxon>
    </lineage>
</organism>
<keyword evidence="4 7" id="KW-0812">Transmembrane</keyword>
<keyword evidence="2" id="KW-0813">Transport</keyword>
<dbReference type="PANTHER" id="PTHR43266">
    <property type="entry name" value="MACROLIDE-EFFLUX PROTEIN"/>
    <property type="match status" value="1"/>
</dbReference>
<evidence type="ECO:0000256" key="3">
    <source>
        <dbReference type="ARBA" id="ARBA00022475"/>
    </source>
</evidence>